<dbReference type="Pfam" id="PF02687">
    <property type="entry name" value="FtsX"/>
    <property type="match status" value="2"/>
</dbReference>
<feature type="transmembrane region" description="Helical" evidence="7">
    <location>
        <begin position="798"/>
        <end position="823"/>
    </location>
</feature>
<sequence>MFSITIRLMRRNAKMLIPAGIAILIGTLFISSTFLFGNTLDHSMRRQMTAMFGDANYVVASSDDDPASAMPTVADYHIDRLERIDGVAGVRPNVGAQVQASFRGRHSTLPAIPVAGNTRLMPITLTNGAWPKADGEIALPADAADRLGVGVGDVITIDDSSDYAGAGTAHVLREKVVGLTRDDNGAFASYGGAAAISERDTATMSGMGGSFADLPAGVLYLLVDPPNGSSREQVTAQVRKALPSGISVTGVNDYADKQMKQLSGNGTNIITTFMLSFGALAMFVAALVIANTFQVLVARRRRTLALLRAIGARKGQLYASVLGESALLGLVSSMLGIAAALALMGGLHVSGLRLQGIEFSLIPTPQVFWVPLAFGVAVTMLASLGAARSTTAVSPLEALRPIELTDTRRAGLVRMFASMAMIVLGIAAMAFSVWQNRRLDLHQTTMISGDIILLPLMAGMAMAFVGLLLSAVRWLPALLHAAGSLAGHIGPSAAIASANIRRNPRRIAATGAALLIGVTLVSCIGTGAASAKATAAGALDSRYSVDLQVTGPNLDQRMVRKITGVHGVKAAEPVATAVAQWKQPGSSDKVTVEAIGISERQRARVFNAAEATHPIGRDVIDMMTTMGDKTNPIENGDKVDVSFNAMDAADGAKADGSENPAGTATLTAYKSDFRVSSDYAGVALVDPAAIKAAGVPTVTQIWVKSDGTTTAADLFAAVQNAVSDEPGVQVTGSIAERMQWNQNIDMAMAVLVALLSVAVLIALVGVANTLSLSVIERTRESATLRAIGMTRGQLRRSLAVEALFISLGSGGVGLVVGTIFGWLGSNVALSSIGTVRYPVDWRMYAAILLVAAIAALIASVAPARRAARTAPVEALAEA</sequence>
<dbReference type="EMBL" id="WHZU01000002">
    <property type="protein sequence ID" value="NEH10852.1"/>
    <property type="molecule type" value="Genomic_DNA"/>
</dbReference>
<evidence type="ECO:0000256" key="1">
    <source>
        <dbReference type="ARBA" id="ARBA00004651"/>
    </source>
</evidence>
<name>A0ABX0C6S6_9BIFI</name>
<evidence type="ECO:0000256" key="4">
    <source>
        <dbReference type="ARBA" id="ARBA00022989"/>
    </source>
</evidence>
<evidence type="ECO:0000256" key="5">
    <source>
        <dbReference type="ARBA" id="ARBA00023136"/>
    </source>
</evidence>
<dbReference type="Proteomes" id="UP000475155">
    <property type="component" value="Unassembled WGS sequence"/>
</dbReference>
<evidence type="ECO:0000256" key="7">
    <source>
        <dbReference type="SAM" id="Phobius"/>
    </source>
</evidence>
<evidence type="ECO:0000256" key="2">
    <source>
        <dbReference type="ARBA" id="ARBA00022475"/>
    </source>
</evidence>
<dbReference type="InterPro" id="IPR025857">
    <property type="entry name" value="MacB_PCD"/>
</dbReference>
<evidence type="ECO:0000256" key="3">
    <source>
        <dbReference type="ARBA" id="ARBA00022692"/>
    </source>
</evidence>
<comment type="similarity">
    <text evidence="6">Belongs to the ABC-4 integral membrane protein family.</text>
</comment>
<feature type="domain" description="ABC3 transporter permease C-terminal" evidence="8">
    <location>
        <begin position="276"/>
        <end position="391"/>
    </location>
</feature>
<comment type="caution">
    <text evidence="10">The sequence shown here is derived from an EMBL/GenBank/DDBJ whole genome shotgun (WGS) entry which is preliminary data.</text>
</comment>
<proteinExistence type="inferred from homology"/>
<keyword evidence="2" id="KW-1003">Cell membrane</keyword>
<keyword evidence="3 7" id="KW-0812">Transmembrane</keyword>
<dbReference type="RefSeq" id="WP_163199708.1">
    <property type="nucleotide sequence ID" value="NZ_WHZU01000002.1"/>
</dbReference>
<evidence type="ECO:0000256" key="6">
    <source>
        <dbReference type="ARBA" id="ARBA00038076"/>
    </source>
</evidence>
<dbReference type="PANTHER" id="PTHR30572">
    <property type="entry name" value="MEMBRANE COMPONENT OF TRANSPORTER-RELATED"/>
    <property type="match status" value="1"/>
</dbReference>
<comment type="subcellular location">
    <subcellularLocation>
        <location evidence="1">Cell membrane</location>
        <topology evidence="1">Multi-pass membrane protein</topology>
    </subcellularLocation>
</comment>
<dbReference type="InterPro" id="IPR050250">
    <property type="entry name" value="Macrolide_Exporter_MacB"/>
</dbReference>
<dbReference type="Pfam" id="PF12704">
    <property type="entry name" value="MacB_PCD"/>
    <property type="match status" value="1"/>
</dbReference>
<organism evidence="10 11">
    <name type="scientific">Bifidobacterium saimiriisciurei</name>
    <dbReference type="NCBI Taxonomy" id="2661627"/>
    <lineage>
        <taxon>Bacteria</taxon>
        <taxon>Bacillati</taxon>
        <taxon>Actinomycetota</taxon>
        <taxon>Actinomycetes</taxon>
        <taxon>Bifidobacteriales</taxon>
        <taxon>Bifidobacteriaceae</taxon>
        <taxon>Bifidobacterium</taxon>
    </lineage>
</organism>
<keyword evidence="5 7" id="KW-0472">Membrane</keyword>
<feature type="domain" description="MacB-like periplasmic core" evidence="9">
    <location>
        <begin position="21"/>
        <end position="240"/>
    </location>
</feature>
<evidence type="ECO:0000313" key="10">
    <source>
        <dbReference type="EMBL" id="NEH10852.1"/>
    </source>
</evidence>
<dbReference type="InterPro" id="IPR003838">
    <property type="entry name" value="ABC3_permease_C"/>
</dbReference>
<feature type="transmembrane region" description="Helical" evidence="7">
    <location>
        <begin position="367"/>
        <end position="390"/>
    </location>
</feature>
<feature type="transmembrane region" description="Helical" evidence="7">
    <location>
        <begin position="273"/>
        <end position="297"/>
    </location>
</feature>
<feature type="transmembrane region" description="Helical" evidence="7">
    <location>
        <begin position="746"/>
        <end position="775"/>
    </location>
</feature>
<gene>
    <name evidence="10" type="ORF">GFD18_01870</name>
</gene>
<accession>A0ABX0C6S6</accession>
<evidence type="ECO:0000313" key="11">
    <source>
        <dbReference type="Proteomes" id="UP000475155"/>
    </source>
</evidence>
<evidence type="ECO:0000259" key="9">
    <source>
        <dbReference type="Pfam" id="PF12704"/>
    </source>
</evidence>
<feature type="transmembrane region" description="Helical" evidence="7">
    <location>
        <begin position="451"/>
        <end position="472"/>
    </location>
</feature>
<protein>
    <submittedName>
        <fullName evidence="10">FtsX-like permease family protein</fullName>
    </submittedName>
</protein>
<feature type="transmembrane region" description="Helical" evidence="7">
    <location>
        <begin position="411"/>
        <end position="431"/>
    </location>
</feature>
<feature type="transmembrane region" description="Helical" evidence="7">
    <location>
        <begin position="317"/>
        <end position="347"/>
    </location>
</feature>
<evidence type="ECO:0000259" key="8">
    <source>
        <dbReference type="Pfam" id="PF02687"/>
    </source>
</evidence>
<feature type="domain" description="ABC3 transporter permease C-terminal" evidence="8">
    <location>
        <begin position="754"/>
        <end position="871"/>
    </location>
</feature>
<feature type="transmembrane region" description="Helical" evidence="7">
    <location>
        <begin position="507"/>
        <end position="529"/>
    </location>
</feature>
<feature type="transmembrane region" description="Helical" evidence="7">
    <location>
        <begin position="843"/>
        <end position="861"/>
    </location>
</feature>
<keyword evidence="11" id="KW-1185">Reference proteome</keyword>
<dbReference type="PANTHER" id="PTHR30572:SF4">
    <property type="entry name" value="ABC TRANSPORTER PERMEASE YTRF"/>
    <property type="match status" value="1"/>
</dbReference>
<keyword evidence="4 7" id="KW-1133">Transmembrane helix</keyword>
<reference evidence="10 11" key="1">
    <citation type="submission" date="2019-10" db="EMBL/GenBank/DDBJ databases">
        <title>Bifidobacterium from non-human primates.</title>
        <authorList>
            <person name="Modesto M."/>
        </authorList>
    </citation>
    <scope>NUCLEOTIDE SEQUENCE [LARGE SCALE GENOMIC DNA]</scope>
    <source>
        <strain evidence="10 11">SMA1</strain>
    </source>
</reference>